<evidence type="ECO:0000256" key="15">
    <source>
        <dbReference type="ARBA" id="ARBA00023128"/>
    </source>
</evidence>
<dbReference type="InterPro" id="IPR002379">
    <property type="entry name" value="ATPase_proteolipid_c-like_dom"/>
</dbReference>
<keyword evidence="12 19" id="KW-1133">Transmembrane helix</keyword>
<keyword evidence="16 19" id="KW-0472">Membrane</keyword>
<evidence type="ECO:0000256" key="10">
    <source>
        <dbReference type="ARBA" id="ARBA00022781"/>
    </source>
</evidence>
<comment type="caution">
    <text evidence="21">The sequence shown here is derived from an EMBL/GenBank/DDBJ whole genome shotgun (WGS) entry which is preliminary data.</text>
</comment>
<dbReference type="Gene3D" id="1.20.20.10">
    <property type="entry name" value="F1F0 ATP synthase subunit C"/>
    <property type="match status" value="1"/>
</dbReference>
<name>A0AAP0E1H4_9MAGN</name>
<evidence type="ECO:0000313" key="21">
    <source>
        <dbReference type="EMBL" id="KAK9081114.1"/>
    </source>
</evidence>
<evidence type="ECO:0000256" key="6">
    <source>
        <dbReference type="ARBA" id="ARBA00022448"/>
    </source>
</evidence>
<keyword evidence="9" id="KW-0547">Nucleotide-binding</keyword>
<dbReference type="InterPro" id="IPR038662">
    <property type="entry name" value="ATP_synth_F0_csu_sf"/>
</dbReference>
<evidence type="ECO:0000256" key="1">
    <source>
        <dbReference type="ARBA" id="ARBA00002351"/>
    </source>
</evidence>
<keyword evidence="22" id="KW-1185">Reference proteome</keyword>
<keyword evidence="13" id="KW-0406">Ion transport</keyword>
<dbReference type="GO" id="GO:0045259">
    <property type="term" value="C:proton-transporting ATP synthase complex"/>
    <property type="evidence" value="ECO:0007669"/>
    <property type="project" value="UniProtKB-KW"/>
</dbReference>
<dbReference type="GO" id="GO:0015078">
    <property type="term" value="F:proton transmembrane transporter activity"/>
    <property type="evidence" value="ECO:0007669"/>
    <property type="project" value="InterPro"/>
</dbReference>
<feature type="transmembrane region" description="Helical" evidence="19">
    <location>
        <begin position="66"/>
        <end position="86"/>
    </location>
</feature>
<comment type="subunit">
    <text evidence="4">F-type ATPases have 2 components, CF(1) - the catalytic core - and CF(0) - the membrane proton channel. CF(1) has five subunits: alpha(3), beta(3), gamma(1), delta(1), epsilon(1). CF(0) has three main subunits: a, b and c.</text>
</comment>
<dbReference type="PROSITE" id="PS00605">
    <property type="entry name" value="ATPASE_C"/>
    <property type="match status" value="1"/>
</dbReference>
<dbReference type="HAMAP" id="MF_01396">
    <property type="entry name" value="ATP_synth_c_bact"/>
    <property type="match status" value="1"/>
</dbReference>
<dbReference type="PRINTS" id="PR00124">
    <property type="entry name" value="ATPASEC"/>
</dbReference>
<evidence type="ECO:0000256" key="7">
    <source>
        <dbReference type="ARBA" id="ARBA00022547"/>
    </source>
</evidence>
<evidence type="ECO:0000256" key="3">
    <source>
        <dbReference type="ARBA" id="ARBA00006704"/>
    </source>
</evidence>
<feature type="region of interest" description="Disordered" evidence="18">
    <location>
        <begin position="324"/>
        <end position="361"/>
    </location>
</feature>
<comment type="subcellular location">
    <subcellularLocation>
        <location evidence="2">Mitochondrion membrane</location>
        <topology evidence="2">Multi-pass membrane protein</topology>
    </subcellularLocation>
</comment>
<evidence type="ECO:0000256" key="4">
    <source>
        <dbReference type="ARBA" id="ARBA00011648"/>
    </source>
</evidence>
<evidence type="ECO:0000256" key="19">
    <source>
        <dbReference type="SAM" id="Phobius"/>
    </source>
</evidence>
<proteinExistence type="inferred from homology"/>
<sequence>MSLFREIQKAHKAIGEHILELRRQEGMQLPGGFKTERLVEMLEEKYGAQEMIPIERDMRENGAKSIGAGAATIASAGAAVGIGNVPSSSIHSVARNPSLAKQSFGYAILGFALTEAIALFALMMAFFILFVFRRIHEWLWIKAGRNLPSSGLSLYMPMSSPRICPAALIAIAQPSQTFSTLSTKSIRFSVFPAAFTSAALGASASTFASSAYAFVSVFALAYALATGTPATFPAAPVTTSRYTAIESAGSRSTDSTAIAADFVFATDAGDPATQSVMGSPAPRASVTLYAIGKSAASTGSSDPHHPLSKLVTCYQRSSSGLSACQKDQHRKRINPAQDRGSLPFHGKTKAEKSSIGSPVRVDRDCRGTAIDGLTTGSSDALSHNITYEEMDQLPDAKEMYLPVSKIMHWMDARALRRKDAFRGERPWGDTVCDPWISDRETSKERSLEPAGALTLTAYLLHDGSARKWEQRLKPLGVGAFQRWNLLVLPI</sequence>
<dbReference type="AlphaFoldDB" id="A0AAP0E1H4"/>
<keyword evidence="10" id="KW-0375">Hydrogen ion transport</keyword>
<evidence type="ECO:0000256" key="9">
    <source>
        <dbReference type="ARBA" id="ARBA00022741"/>
    </source>
</evidence>
<dbReference type="PANTHER" id="PTHR10031:SF0">
    <property type="entry name" value="ATPASE PROTEIN 9"/>
    <property type="match status" value="1"/>
</dbReference>
<dbReference type="GO" id="GO:0005524">
    <property type="term" value="F:ATP binding"/>
    <property type="evidence" value="ECO:0007669"/>
    <property type="project" value="UniProtKB-KW"/>
</dbReference>
<dbReference type="Proteomes" id="UP001419268">
    <property type="component" value="Unassembled WGS sequence"/>
</dbReference>
<evidence type="ECO:0000313" key="22">
    <source>
        <dbReference type="Proteomes" id="UP001419268"/>
    </source>
</evidence>
<keyword evidence="14" id="KW-0446">Lipid-binding</keyword>
<evidence type="ECO:0000256" key="18">
    <source>
        <dbReference type="SAM" id="MobiDB-lite"/>
    </source>
</evidence>
<keyword evidence="11" id="KW-0067">ATP-binding</keyword>
<gene>
    <name evidence="21" type="ORF">Scep_030969</name>
</gene>
<evidence type="ECO:0000256" key="8">
    <source>
        <dbReference type="ARBA" id="ARBA00022692"/>
    </source>
</evidence>
<feature type="transmembrane region" description="Helical" evidence="19">
    <location>
        <begin position="106"/>
        <end position="132"/>
    </location>
</feature>
<protein>
    <recommendedName>
        <fullName evidence="5">ATP synthase subunit 9, mitochondrial</fullName>
    </recommendedName>
    <alternativeName>
        <fullName evidence="17">Lipid-binding protein</fullName>
    </alternativeName>
</protein>
<dbReference type="FunFam" id="1.20.20.10:FF:000005">
    <property type="entry name" value="ATP synthase subunit 9, mitochondrial"/>
    <property type="match status" value="1"/>
</dbReference>
<dbReference type="InterPro" id="IPR035921">
    <property type="entry name" value="F/V-ATP_Csub_sf"/>
</dbReference>
<evidence type="ECO:0000256" key="11">
    <source>
        <dbReference type="ARBA" id="ARBA00022840"/>
    </source>
</evidence>
<dbReference type="GO" id="GO:0033177">
    <property type="term" value="C:proton-transporting two-sector ATPase complex, proton-transporting domain"/>
    <property type="evidence" value="ECO:0007669"/>
    <property type="project" value="InterPro"/>
</dbReference>
<keyword evidence="15" id="KW-0496">Mitochondrion</keyword>
<dbReference type="GO" id="GO:0031966">
    <property type="term" value="C:mitochondrial membrane"/>
    <property type="evidence" value="ECO:0007669"/>
    <property type="project" value="UniProtKB-SubCell"/>
</dbReference>
<feature type="transmembrane region" description="Helical" evidence="19">
    <location>
        <begin position="185"/>
        <end position="204"/>
    </location>
</feature>
<evidence type="ECO:0000256" key="16">
    <source>
        <dbReference type="ARBA" id="ARBA00023136"/>
    </source>
</evidence>
<feature type="transmembrane region" description="Helical" evidence="19">
    <location>
        <begin position="211"/>
        <end position="232"/>
    </location>
</feature>
<comment type="function">
    <text evidence="1">This protein is one of the chains of the nonenzymatic membrane component (F0) of mitochondrial ATPase.</text>
</comment>
<evidence type="ECO:0000256" key="5">
    <source>
        <dbReference type="ARBA" id="ARBA00019317"/>
    </source>
</evidence>
<reference evidence="21 22" key="1">
    <citation type="submission" date="2024-01" db="EMBL/GenBank/DDBJ databases">
        <title>Genome assemblies of Stephania.</title>
        <authorList>
            <person name="Yang L."/>
        </authorList>
    </citation>
    <scope>NUCLEOTIDE SEQUENCE [LARGE SCALE GENOMIC DNA]</scope>
    <source>
        <strain evidence="21">JXDWG</strain>
        <tissue evidence="21">Leaf</tissue>
    </source>
</reference>
<dbReference type="Pfam" id="PF00137">
    <property type="entry name" value="ATP-synt_C"/>
    <property type="match status" value="1"/>
</dbReference>
<keyword evidence="7" id="KW-0138">CF(0)</keyword>
<comment type="similarity">
    <text evidence="3">Belongs to the ATPase C chain family.</text>
</comment>
<organism evidence="21 22">
    <name type="scientific">Stephania cephalantha</name>
    <dbReference type="NCBI Taxonomy" id="152367"/>
    <lineage>
        <taxon>Eukaryota</taxon>
        <taxon>Viridiplantae</taxon>
        <taxon>Streptophyta</taxon>
        <taxon>Embryophyta</taxon>
        <taxon>Tracheophyta</taxon>
        <taxon>Spermatophyta</taxon>
        <taxon>Magnoliopsida</taxon>
        <taxon>Ranunculales</taxon>
        <taxon>Menispermaceae</taxon>
        <taxon>Menispermoideae</taxon>
        <taxon>Cissampelideae</taxon>
        <taxon>Stephania</taxon>
    </lineage>
</organism>
<feature type="domain" description="V-ATPase proteolipid subunit C-like" evidence="20">
    <location>
        <begin position="66"/>
        <end position="128"/>
    </location>
</feature>
<accession>A0AAP0E1H4</accession>
<dbReference type="SUPFAM" id="SSF81333">
    <property type="entry name" value="F1F0 ATP synthase subunit C"/>
    <property type="match status" value="1"/>
</dbReference>
<evidence type="ECO:0000256" key="13">
    <source>
        <dbReference type="ARBA" id="ARBA00023065"/>
    </source>
</evidence>
<dbReference type="CDD" id="cd18182">
    <property type="entry name" value="ATP-synt_Fo_c_ATP5G3"/>
    <property type="match status" value="1"/>
</dbReference>
<dbReference type="InterPro" id="IPR000454">
    <property type="entry name" value="ATP_synth_F0_csu"/>
</dbReference>
<keyword evidence="6" id="KW-0813">Transport</keyword>
<evidence type="ECO:0000256" key="2">
    <source>
        <dbReference type="ARBA" id="ARBA00004225"/>
    </source>
</evidence>
<dbReference type="GO" id="GO:0008289">
    <property type="term" value="F:lipid binding"/>
    <property type="evidence" value="ECO:0007669"/>
    <property type="project" value="UniProtKB-KW"/>
</dbReference>
<evidence type="ECO:0000256" key="12">
    <source>
        <dbReference type="ARBA" id="ARBA00022989"/>
    </source>
</evidence>
<dbReference type="EMBL" id="JBBNAG010000014">
    <property type="protein sequence ID" value="KAK9081114.1"/>
    <property type="molecule type" value="Genomic_DNA"/>
</dbReference>
<keyword evidence="8 19" id="KW-0812">Transmembrane</keyword>
<dbReference type="GO" id="GO:0015986">
    <property type="term" value="P:proton motive force-driven ATP synthesis"/>
    <property type="evidence" value="ECO:0007669"/>
    <property type="project" value="InterPro"/>
</dbReference>
<dbReference type="InterPro" id="IPR020537">
    <property type="entry name" value="ATP_synth_F0_csu_DDCD_BS"/>
</dbReference>
<dbReference type="PANTHER" id="PTHR10031">
    <property type="entry name" value="ATP SYNTHASE LIPID-BINDING PROTEIN, MITOCHONDRIAL"/>
    <property type="match status" value="1"/>
</dbReference>
<evidence type="ECO:0000259" key="20">
    <source>
        <dbReference type="Pfam" id="PF00137"/>
    </source>
</evidence>
<evidence type="ECO:0000256" key="17">
    <source>
        <dbReference type="ARBA" id="ARBA00030961"/>
    </source>
</evidence>
<evidence type="ECO:0000256" key="14">
    <source>
        <dbReference type="ARBA" id="ARBA00023121"/>
    </source>
</evidence>